<organism evidence="3 4">
    <name type="scientific">Cirrhinus mrigala</name>
    <name type="common">Mrigala</name>
    <dbReference type="NCBI Taxonomy" id="683832"/>
    <lineage>
        <taxon>Eukaryota</taxon>
        <taxon>Metazoa</taxon>
        <taxon>Chordata</taxon>
        <taxon>Craniata</taxon>
        <taxon>Vertebrata</taxon>
        <taxon>Euteleostomi</taxon>
        <taxon>Actinopterygii</taxon>
        <taxon>Neopterygii</taxon>
        <taxon>Teleostei</taxon>
        <taxon>Ostariophysi</taxon>
        <taxon>Cypriniformes</taxon>
        <taxon>Cyprinidae</taxon>
        <taxon>Labeoninae</taxon>
        <taxon>Labeonini</taxon>
        <taxon>Cirrhinus</taxon>
    </lineage>
</organism>
<feature type="chain" id="PRO_5044758166" evidence="2">
    <location>
        <begin position="21"/>
        <end position="278"/>
    </location>
</feature>
<feature type="region of interest" description="Disordered" evidence="1">
    <location>
        <begin position="142"/>
        <end position="186"/>
    </location>
</feature>
<evidence type="ECO:0000313" key="3">
    <source>
        <dbReference type="EMBL" id="KAL0147167.1"/>
    </source>
</evidence>
<keyword evidence="4" id="KW-1185">Reference proteome</keyword>
<sequence length="278" mass="29445">MLPGVLFLTVALWLAGDPTATVVSSTPAGNGDNRFCPKEMEGLRGFHYWGVVDYVGYRILVKSCLSESNIVFPEMPHEEEAFLLRRRAPVVLEDPTLDLAPVVLNPVVREDPTPLGSNPVDLILVVSGPVVLEDPTPVGLRSDDFDILESGGPGGPDSGGLESGGPGGPDSGGLESGGPGGPDSGALEVSDFAMESPNLTASALIKKVVFAYYLRAVLHAWTTPEPAAVQKSSEPTSVRESSELAPVWEPLAPWPLALPAPPWLFTLSVPVDFCFELH</sequence>
<keyword evidence="2" id="KW-0732">Signal</keyword>
<dbReference type="AlphaFoldDB" id="A0ABD0MBH1"/>
<reference evidence="3 4" key="1">
    <citation type="submission" date="2024-05" db="EMBL/GenBank/DDBJ databases">
        <title>Genome sequencing and assembly of Indian major carp, Cirrhinus mrigala (Hamilton, 1822).</title>
        <authorList>
            <person name="Mohindra V."/>
            <person name="Chowdhury L.M."/>
            <person name="Lal K."/>
            <person name="Jena J.K."/>
        </authorList>
    </citation>
    <scope>NUCLEOTIDE SEQUENCE [LARGE SCALE GENOMIC DNA]</scope>
    <source>
        <strain evidence="3">CM1030</strain>
        <tissue evidence="3">Blood</tissue>
    </source>
</reference>
<evidence type="ECO:0000256" key="1">
    <source>
        <dbReference type="SAM" id="MobiDB-lite"/>
    </source>
</evidence>
<evidence type="ECO:0000313" key="4">
    <source>
        <dbReference type="Proteomes" id="UP001529510"/>
    </source>
</evidence>
<protein>
    <submittedName>
        <fullName evidence="3">Uncharacterized protein</fullName>
    </submittedName>
</protein>
<feature type="signal peptide" evidence="2">
    <location>
        <begin position="1"/>
        <end position="20"/>
    </location>
</feature>
<name>A0ABD0MBH1_CIRMR</name>
<dbReference type="Proteomes" id="UP001529510">
    <property type="component" value="Unassembled WGS sequence"/>
</dbReference>
<proteinExistence type="predicted"/>
<gene>
    <name evidence="3" type="ORF">M9458_057691</name>
</gene>
<accession>A0ABD0MBH1</accession>
<dbReference type="EMBL" id="JAMKFB020000831">
    <property type="protein sequence ID" value="KAL0147167.1"/>
    <property type="molecule type" value="Genomic_DNA"/>
</dbReference>
<comment type="caution">
    <text evidence="3">The sequence shown here is derived from an EMBL/GenBank/DDBJ whole genome shotgun (WGS) entry which is preliminary data.</text>
</comment>
<evidence type="ECO:0000256" key="2">
    <source>
        <dbReference type="SAM" id="SignalP"/>
    </source>
</evidence>
<feature type="compositionally biased region" description="Gly residues" evidence="1">
    <location>
        <begin position="151"/>
        <end position="183"/>
    </location>
</feature>